<evidence type="ECO:0000313" key="3">
    <source>
        <dbReference type="Proteomes" id="UP000268623"/>
    </source>
</evidence>
<proteinExistence type="predicted"/>
<dbReference type="Proteomes" id="UP000268623">
    <property type="component" value="Unassembled WGS sequence"/>
</dbReference>
<comment type="caution">
    <text evidence="2">The sequence shown here is derived from an EMBL/GenBank/DDBJ whole genome shotgun (WGS) entry which is preliminary data.</text>
</comment>
<feature type="domain" description="ABC-type transport auxiliary lipoprotein component" evidence="1">
    <location>
        <begin position="73"/>
        <end position="213"/>
    </location>
</feature>
<dbReference type="AlphaFoldDB" id="A0A3M9XL26"/>
<dbReference type="OrthoDB" id="9808689at2"/>
<evidence type="ECO:0000313" key="2">
    <source>
        <dbReference type="EMBL" id="RNJ48764.1"/>
    </source>
</evidence>
<evidence type="ECO:0000259" key="1">
    <source>
        <dbReference type="Pfam" id="PF03886"/>
    </source>
</evidence>
<dbReference type="Gene3D" id="3.40.50.10610">
    <property type="entry name" value="ABC-type transport auxiliary lipoprotein component"/>
    <property type="match status" value="1"/>
</dbReference>
<keyword evidence="3" id="KW-1185">Reference proteome</keyword>
<protein>
    <submittedName>
        <fullName evidence="2">ABC transporter protein</fullName>
    </submittedName>
</protein>
<gene>
    <name evidence="2" type="ORF">D1O30_03120</name>
</gene>
<name>A0A3M9XL26_9HYPH</name>
<organism evidence="2 3">
    <name type="scientific">Methylocystis hirsuta</name>
    <dbReference type="NCBI Taxonomy" id="369798"/>
    <lineage>
        <taxon>Bacteria</taxon>
        <taxon>Pseudomonadati</taxon>
        <taxon>Pseudomonadota</taxon>
        <taxon>Alphaproteobacteria</taxon>
        <taxon>Hyphomicrobiales</taxon>
        <taxon>Methylocystaceae</taxon>
        <taxon>Methylocystis</taxon>
    </lineage>
</organism>
<dbReference type="EMBL" id="QWDD01000001">
    <property type="protein sequence ID" value="RNJ48764.1"/>
    <property type="molecule type" value="Genomic_DNA"/>
</dbReference>
<dbReference type="InterPro" id="IPR005586">
    <property type="entry name" value="ABC_trans_aux"/>
</dbReference>
<sequence length="221" mass="23555">MRGSFRRTTRPTGRAGEMGRRVGMKLKASAATQRKVAQATAIASLAFLVTACAQAPRETFDLTTETGVLRSVALRGGPAVFVPEPAALAPTSSDRIVVRAGDDSVAVLPGVQWSDPMPRLFQRRLIEALQQCGLSASSNFGAQTQLQADVRRFEIDIARNRAVIEVSVQLVDSGGGRAKAARIFVEEAPAPEHIGSPAARSLGEAAARIALRIGQWTRARL</sequence>
<reference evidence="2 3" key="1">
    <citation type="submission" date="2018-08" db="EMBL/GenBank/DDBJ databases">
        <title>Genome sequence of Methylocystis hirsuta CSC1, a methanotroph able to accumulate PHAs.</title>
        <authorList>
            <person name="Bordel S."/>
            <person name="Rodriguez E."/>
            <person name="Gancedo J."/>
            <person name="Munoz R."/>
        </authorList>
    </citation>
    <scope>NUCLEOTIDE SEQUENCE [LARGE SCALE GENOMIC DNA]</scope>
    <source>
        <strain evidence="2 3">CSC1</strain>
    </source>
</reference>
<dbReference type="Pfam" id="PF03886">
    <property type="entry name" value="ABC_trans_aux"/>
    <property type="match status" value="1"/>
</dbReference>
<accession>A0A3M9XL26</accession>
<dbReference type="SUPFAM" id="SSF159594">
    <property type="entry name" value="XCC0632-like"/>
    <property type="match status" value="1"/>
</dbReference>